<organism evidence="1">
    <name type="scientific">Pseudogymnoascus destructans</name>
    <dbReference type="NCBI Taxonomy" id="655981"/>
    <lineage>
        <taxon>Eukaryota</taxon>
        <taxon>Fungi</taxon>
        <taxon>Dikarya</taxon>
        <taxon>Ascomycota</taxon>
        <taxon>Pezizomycotina</taxon>
        <taxon>Leotiomycetes</taxon>
        <taxon>Thelebolales</taxon>
        <taxon>Thelebolaceae</taxon>
        <taxon>Pseudogymnoascus</taxon>
    </lineage>
</organism>
<dbReference type="VEuPathDB" id="FungiDB:GMDG_03168"/>
<dbReference type="Proteomes" id="UP000077154">
    <property type="component" value="Unassembled WGS sequence"/>
</dbReference>
<name>A0A177AB65_9PEZI</name>
<dbReference type="OrthoDB" id="3439198at2759"/>
<reference evidence="1" key="1">
    <citation type="submission" date="2016-03" db="EMBL/GenBank/DDBJ databases">
        <title>Updated assembly of Pseudogymnoascus destructans, the fungus causing white-nose syndrome of bats.</title>
        <authorList>
            <person name="Palmer J.M."/>
            <person name="Drees K.P."/>
            <person name="Foster J.T."/>
            <person name="Lindner D.L."/>
        </authorList>
    </citation>
    <scope>NUCLEOTIDE SEQUENCE [LARGE SCALE GENOMIC DNA]</scope>
    <source>
        <strain evidence="1">20631-21</strain>
    </source>
</reference>
<gene>
    <name evidence="1" type="ORF">VC83_04393</name>
</gene>
<sequence length="283" mass="32556">MEPTPDQTLVSQAISDIFLPFFDPDVLLKGYSQESAQLLTRKISPIFWQVTQSLSVPECVILISARQAFTDSNIANWGLHLFAMSKDRNQQVEQKMAYRYSVQAREYLDVAAYDSRFDKLKQKLEEQIERLASDKNCTFKVFKAFRGLIFEVTTDDDLTSYLTNETWSLCFACIEEDDFTRPLLQAWFISEGAQHIEACIGILKHAVTHLDIVMAFRMIPIIYCGFKIQDAATLGPYTIWGHPGDCRQPQKNRRAFFKCIKDLCQNGNSQELSIYSLYAENYC</sequence>
<dbReference type="RefSeq" id="XP_024324672.1">
    <property type="nucleotide sequence ID" value="XM_024468026.1"/>
</dbReference>
<dbReference type="GeneID" id="36287465"/>
<dbReference type="EMBL" id="KV441394">
    <property type="protein sequence ID" value="OAF59389.1"/>
    <property type="molecule type" value="Genomic_DNA"/>
</dbReference>
<protein>
    <submittedName>
        <fullName evidence="1">Uncharacterized protein</fullName>
    </submittedName>
</protein>
<proteinExistence type="predicted"/>
<evidence type="ECO:0000313" key="1">
    <source>
        <dbReference type="EMBL" id="OAF59389.1"/>
    </source>
</evidence>
<dbReference type="AlphaFoldDB" id="A0A177AB65"/>
<accession>A0A177AB65</accession>